<comment type="subcellular location">
    <subcellularLocation>
        <location evidence="1 11">Nucleus</location>
    </subcellularLocation>
</comment>
<evidence type="ECO:0000256" key="7">
    <source>
        <dbReference type="ARBA" id="ARBA00023242"/>
    </source>
</evidence>
<feature type="site" description="Histone H3K4me3 binding" evidence="8">
    <location>
        <position position="181"/>
    </location>
</feature>
<dbReference type="FunFam" id="3.30.40.10:FF:000016">
    <property type="entry name" value="Inhibitor of growth protein"/>
    <property type="match status" value="1"/>
</dbReference>
<keyword evidence="6 11" id="KW-0156">Chromatin regulator</keyword>
<dbReference type="GO" id="GO:0006325">
    <property type="term" value="P:chromatin organization"/>
    <property type="evidence" value="ECO:0007669"/>
    <property type="project" value="UniProtKB-KW"/>
</dbReference>
<dbReference type="InterPro" id="IPR028651">
    <property type="entry name" value="ING_fam"/>
</dbReference>
<feature type="binding site" evidence="9">
    <location>
        <position position="209"/>
    </location>
    <ligand>
        <name>Zn(2+)</name>
        <dbReference type="ChEBI" id="CHEBI:29105"/>
        <label>1</label>
    </ligand>
</feature>
<protein>
    <recommendedName>
        <fullName evidence="11">Inhibitor of growth protein</fullName>
    </recommendedName>
</protein>
<feature type="binding site" evidence="9">
    <location>
        <position position="225"/>
    </location>
    <ligand>
        <name>Zn(2+)</name>
        <dbReference type="ChEBI" id="CHEBI:29105"/>
        <label>2</label>
    </ligand>
</feature>
<feature type="binding site" evidence="9">
    <location>
        <position position="195"/>
    </location>
    <ligand>
        <name>Zn(2+)</name>
        <dbReference type="ChEBI" id="CHEBI:29105"/>
        <label>2</label>
    </ligand>
</feature>
<name>A0A183URL7_TOXCA</name>
<dbReference type="PROSITE" id="PS50016">
    <property type="entry name" value="ZF_PHD_2"/>
    <property type="match status" value="1"/>
</dbReference>
<feature type="binding site" evidence="9">
    <location>
        <position position="206"/>
    </location>
    <ligand>
        <name>Zn(2+)</name>
        <dbReference type="ChEBI" id="CHEBI:29105"/>
        <label>1</label>
    </ligand>
</feature>
<feature type="site" description="Histone H3K4me3 binding" evidence="8">
    <location>
        <position position="196"/>
    </location>
</feature>
<evidence type="ECO:0000259" key="13">
    <source>
        <dbReference type="PROSITE" id="PS50016"/>
    </source>
</evidence>
<keyword evidence="5 9" id="KW-0862">Zinc</keyword>
<feature type="compositionally biased region" description="Basic residues" evidence="12">
    <location>
        <begin position="132"/>
        <end position="142"/>
    </location>
</feature>
<dbReference type="Pfam" id="PF12998">
    <property type="entry name" value="ING"/>
    <property type="match status" value="1"/>
</dbReference>
<evidence type="ECO:0000256" key="4">
    <source>
        <dbReference type="ARBA" id="ARBA00022771"/>
    </source>
</evidence>
<dbReference type="Proteomes" id="UP000050794">
    <property type="component" value="Unassembled WGS sequence"/>
</dbReference>
<dbReference type="CDD" id="cd15505">
    <property type="entry name" value="PHD_ING"/>
    <property type="match status" value="1"/>
</dbReference>
<keyword evidence="15" id="KW-1185">Reference proteome</keyword>
<dbReference type="EMBL" id="UYWY01020751">
    <property type="protein sequence ID" value="VDM42458.1"/>
    <property type="molecule type" value="Genomic_DNA"/>
</dbReference>
<feature type="binding site" evidence="9">
    <location>
        <position position="200"/>
    </location>
    <ligand>
        <name>Zn(2+)</name>
        <dbReference type="ChEBI" id="CHEBI:29105"/>
        <label>2</label>
    </ligand>
</feature>
<feature type="domain" description="PHD-type" evidence="13">
    <location>
        <begin position="179"/>
        <end position="228"/>
    </location>
</feature>
<evidence type="ECO:0000313" key="16">
    <source>
        <dbReference type="WBParaSite" id="TCNE_0001113701-mRNA-1"/>
    </source>
</evidence>
<dbReference type="Gene3D" id="6.10.140.1740">
    <property type="match status" value="1"/>
</dbReference>
<evidence type="ECO:0000256" key="9">
    <source>
        <dbReference type="PIRSR" id="PIRSR628651-51"/>
    </source>
</evidence>
<feature type="region of interest" description="Disordered" evidence="12">
    <location>
        <begin position="124"/>
        <end position="154"/>
    </location>
</feature>
<dbReference type="InterPro" id="IPR019786">
    <property type="entry name" value="Zinc_finger_PHD-type_CS"/>
</dbReference>
<accession>A0A183URL7</accession>
<evidence type="ECO:0000256" key="11">
    <source>
        <dbReference type="RuleBase" id="RU361213"/>
    </source>
</evidence>
<dbReference type="InterPro" id="IPR019787">
    <property type="entry name" value="Znf_PHD-finger"/>
</dbReference>
<feature type="site" description="Histone H3K4me3 binding" evidence="8">
    <location>
        <position position="192"/>
    </location>
</feature>
<evidence type="ECO:0000256" key="1">
    <source>
        <dbReference type="ARBA" id="ARBA00004123"/>
    </source>
</evidence>
<organism evidence="15 16">
    <name type="scientific">Toxocara canis</name>
    <name type="common">Canine roundworm</name>
    <dbReference type="NCBI Taxonomy" id="6265"/>
    <lineage>
        <taxon>Eukaryota</taxon>
        <taxon>Metazoa</taxon>
        <taxon>Ecdysozoa</taxon>
        <taxon>Nematoda</taxon>
        <taxon>Chromadorea</taxon>
        <taxon>Rhabditida</taxon>
        <taxon>Spirurina</taxon>
        <taxon>Ascaridomorpha</taxon>
        <taxon>Ascaridoidea</taxon>
        <taxon>Toxocaridae</taxon>
        <taxon>Toxocara</taxon>
    </lineage>
</organism>
<proteinExistence type="inferred from homology"/>
<evidence type="ECO:0000256" key="10">
    <source>
        <dbReference type="PROSITE-ProRule" id="PRU00146"/>
    </source>
</evidence>
<dbReference type="CDD" id="cd16859">
    <property type="entry name" value="ING_ING4_5"/>
    <property type="match status" value="1"/>
</dbReference>
<evidence type="ECO:0000256" key="3">
    <source>
        <dbReference type="ARBA" id="ARBA00022723"/>
    </source>
</evidence>
<dbReference type="InterPro" id="IPR011011">
    <property type="entry name" value="Znf_FYVE_PHD"/>
</dbReference>
<reference evidence="14 15" key="2">
    <citation type="submission" date="2018-11" db="EMBL/GenBank/DDBJ databases">
        <authorList>
            <consortium name="Pathogen Informatics"/>
        </authorList>
    </citation>
    <scope>NUCLEOTIDE SEQUENCE [LARGE SCALE GENOMIC DNA]</scope>
</reference>
<dbReference type="InterPro" id="IPR013083">
    <property type="entry name" value="Znf_RING/FYVE/PHD"/>
</dbReference>
<sequence length="242" mass="27585">MSQFLEQYHKSVADLPDKLKEHFQEIGRLDAECMAKAALADVKMQEFVKNRKSLSKTDAEALHKEITGLFIEMHRLSDQKIRLSSDAYELVDRQIRKLDDDAAKLRASMHQKFIDAAGKITAAGDESEGEMKKRKLAHRKDKKKEDSKSVTDASGSTAVLQPFLDTTPIVEMPVDPNEPTYCICHQVSFGEMVMCDNKQCPIEWFHFQCVGLTEPPKGKWYCERCAEQRKKKNTATPVPKKH</sequence>
<dbReference type="SMART" id="SM00249">
    <property type="entry name" value="PHD"/>
    <property type="match status" value="1"/>
</dbReference>
<dbReference type="PANTHER" id="PTHR10333">
    <property type="entry name" value="INHIBITOR OF GROWTH PROTEIN"/>
    <property type="match status" value="1"/>
</dbReference>
<evidence type="ECO:0000256" key="12">
    <source>
        <dbReference type="SAM" id="MobiDB-lite"/>
    </source>
</evidence>
<dbReference type="GO" id="GO:0005634">
    <property type="term" value="C:nucleus"/>
    <property type="evidence" value="ECO:0007669"/>
    <property type="project" value="UniProtKB-SubCell"/>
</dbReference>
<dbReference type="WBParaSite" id="TCNE_0001113701-mRNA-1">
    <property type="protein sequence ID" value="TCNE_0001113701-mRNA-1"/>
    <property type="gene ID" value="TCNE_0001113701"/>
</dbReference>
<reference evidence="16" key="1">
    <citation type="submission" date="2016-06" db="UniProtKB">
        <authorList>
            <consortium name="WormBaseParasite"/>
        </authorList>
    </citation>
    <scope>IDENTIFICATION</scope>
</reference>
<dbReference type="SUPFAM" id="SSF57903">
    <property type="entry name" value="FYVE/PHD zinc finger"/>
    <property type="match status" value="1"/>
</dbReference>
<evidence type="ECO:0000256" key="8">
    <source>
        <dbReference type="PIRSR" id="PIRSR628651-50"/>
    </source>
</evidence>
<dbReference type="AlphaFoldDB" id="A0A183URL7"/>
<evidence type="ECO:0000256" key="2">
    <source>
        <dbReference type="ARBA" id="ARBA00010210"/>
    </source>
</evidence>
<dbReference type="PROSITE" id="PS01359">
    <property type="entry name" value="ZF_PHD_1"/>
    <property type="match status" value="1"/>
</dbReference>
<dbReference type="InterPro" id="IPR024610">
    <property type="entry name" value="ING_N_histone-binding"/>
</dbReference>
<evidence type="ECO:0000313" key="15">
    <source>
        <dbReference type="Proteomes" id="UP000050794"/>
    </source>
</evidence>
<dbReference type="GO" id="GO:0006355">
    <property type="term" value="P:regulation of DNA-templated transcription"/>
    <property type="evidence" value="ECO:0007669"/>
    <property type="project" value="TreeGrafter"/>
</dbReference>
<gene>
    <name evidence="14" type="ORF">TCNE_LOCUS11137</name>
</gene>
<evidence type="ECO:0000256" key="6">
    <source>
        <dbReference type="ARBA" id="ARBA00022853"/>
    </source>
</evidence>
<keyword evidence="3 9" id="KW-0479">Metal-binding</keyword>
<evidence type="ECO:0000256" key="5">
    <source>
        <dbReference type="ARBA" id="ARBA00022833"/>
    </source>
</evidence>
<comment type="similarity">
    <text evidence="2 11">Belongs to the ING family.</text>
</comment>
<comment type="subunit">
    <text evidence="11">Component of an histone acetyltransferase complex. Interacts with H3K4me3 and to a lesser extent with H3K4me2.</text>
</comment>
<feature type="binding site" evidence="9">
    <location>
        <position position="184"/>
    </location>
    <ligand>
        <name>Zn(2+)</name>
        <dbReference type="ChEBI" id="CHEBI:29105"/>
        <label>1</label>
    </ligand>
</feature>
<feature type="binding site" evidence="9">
    <location>
        <position position="182"/>
    </location>
    <ligand>
        <name>Zn(2+)</name>
        <dbReference type="ChEBI" id="CHEBI:29105"/>
        <label>1</label>
    </ligand>
</feature>
<dbReference type="SMART" id="SM01408">
    <property type="entry name" value="ING"/>
    <property type="match status" value="1"/>
</dbReference>
<feature type="binding site" evidence="9">
    <location>
        <position position="222"/>
    </location>
    <ligand>
        <name>Zn(2+)</name>
        <dbReference type="ChEBI" id="CHEBI:29105"/>
        <label>2</label>
    </ligand>
</feature>
<dbReference type="GO" id="GO:0008270">
    <property type="term" value="F:zinc ion binding"/>
    <property type="evidence" value="ECO:0007669"/>
    <property type="project" value="UniProtKB-KW"/>
</dbReference>
<dbReference type="Gene3D" id="3.30.40.10">
    <property type="entry name" value="Zinc/RING finger domain, C3HC4 (zinc finger)"/>
    <property type="match status" value="1"/>
</dbReference>
<keyword evidence="7 11" id="KW-0539">Nucleus</keyword>
<feature type="site" description="Histone H3K4me3 binding" evidence="8">
    <location>
        <position position="204"/>
    </location>
</feature>
<dbReference type="InterPro" id="IPR001965">
    <property type="entry name" value="Znf_PHD"/>
</dbReference>
<evidence type="ECO:0000313" key="14">
    <source>
        <dbReference type="EMBL" id="VDM42458.1"/>
    </source>
</evidence>
<comment type="domain">
    <text evidence="11">The PHD-type zinc finger mediates the binding to H3K4me3.</text>
</comment>
<keyword evidence="4 10" id="KW-0863">Zinc-finger</keyword>
<comment type="function">
    <text evidence="11">Component of an histone acetyltransferase complex.</text>
</comment>